<dbReference type="InterPro" id="IPR007258">
    <property type="entry name" value="Vps52"/>
</dbReference>
<evidence type="ECO:0000256" key="5">
    <source>
        <dbReference type="ARBA" id="ARBA00022927"/>
    </source>
</evidence>
<evidence type="ECO:0000313" key="10">
    <source>
        <dbReference type="EMBL" id="VDK38829.1"/>
    </source>
</evidence>
<dbReference type="EMBL" id="UYRS01018657">
    <property type="protein sequence ID" value="VDK38829.1"/>
    <property type="molecule type" value="Genomic_DNA"/>
</dbReference>
<dbReference type="GO" id="GO:0000938">
    <property type="term" value="C:GARP complex"/>
    <property type="evidence" value="ECO:0007669"/>
    <property type="project" value="TreeGrafter"/>
</dbReference>
<feature type="domain" description="Vps52 C-terminal" evidence="9">
    <location>
        <begin position="622"/>
        <end position="691"/>
    </location>
</feature>
<gene>
    <name evidence="10" type="ORF">TASK_LOCUS7680</name>
</gene>
<dbReference type="GO" id="GO:0032456">
    <property type="term" value="P:endocytic recycling"/>
    <property type="evidence" value="ECO:0007669"/>
    <property type="project" value="TreeGrafter"/>
</dbReference>
<evidence type="ECO:0000313" key="12">
    <source>
        <dbReference type="WBParaSite" id="TASK_0000767901-mRNA-1"/>
    </source>
</evidence>
<protein>
    <recommendedName>
        <fullName evidence="3">Vacuolar protein sorting-associated protein 52 homolog</fullName>
    </recommendedName>
</protein>
<evidence type="ECO:0000256" key="3">
    <source>
        <dbReference type="ARBA" id="ARBA00017083"/>
    </source>
</evidence>
<dbReference type="Proteomes" id="UP000282613">
    <property type="component" value="Unassembled WGS sequence"/>
</dbReference>
<dbReference type="InterPro" id="IPR048361">
    <property type="entry name" value="Vps52_C"/>
</dbReference>
<evidence type="ECO:0000259" key="9">
    <source>
        <dbReference type="Pfam" id="PF20655"/>
    </source>
</evidence>
<dbReference type="GO" id="GO:0007041">
    <property type="term" value="P:lysosomal transport"/>
    <property type="evidence" value="ECO:0007669"/>
    <property type="project" value="TreeGrafter"/>
</dbReference>
<dbReference type="Pfam" id="PF20655">
    <property type="entry name" value="Vps52_C"/>
    <property type="match status" value="2"/>
</dbReference>
<dbReference type="GO" id="GO:0019905">
    <property type="term" value="F:syntaxin binding"/>
    <property type="evidence" value="ECO:0007669"/>
    <property type="project" value="TreeGrafter"/>
</dbReference>
<dbReference type="STRING" id="60517.A0A0R3WAS7"/>
<accession>A0A0R3WAS7</accession>
<evidence type="ECO:0000256" key="2">
    <source>
        <dbReference type="ARBA" id="ARBA00008180"/>
    </source>
</evidence>
<reference evidence="10 11" key="2">
    <citation type="submission" date="2018-11" db="EMBL/GenBank/DDBJ databases">
        <authorList>
            <consortium name="Pathogen Informatics"/>
        </authorList>
    </citation>
    <scope>NUCLEOTIDE SEQUENCE [LARGE SCALE GENOMIC DNA]</scope>
</reference>
<dbReference type="GO" id="GO:0006896">
    <property type="term" value="P:Golgi to vacuole transport"/>
    <property type="evidence" value="ECO:0007669"/>
    <property type="project" value="TreeGrafter"/>
</dbReference>
<feature type="region of interest" description="Disordered" evidence="7">
    <location>
        <begin position="291"/>
        <end position="327"/>
    </location>
</feature>
<evidence type="ECO:0000256" key="7">
    <source>
        <dbReference type="SAM" id="MobiDB-lite"/>
    </source>
</evidence>
<comment type="similarity">
    <text evidence="2">Belongs to the VPS52 family.</text>
</comment>
<dbReference type="Pfam" id="PF04129">
    <property type="entry name" value="Vps52_CC"/>
    <property type="match status" value="1"/>
</dbReference>
<reference evidence="12" key="1">
    <citation type="submission" date="2017-02" db="UniProtKB">
        <authorList>
            <consortium name="WormBaseParasite"/>
        </authorList>
    </citation>
    <scope>IDENTIFICATION</scope>
</reference>
<evidence type="ECO:0000259" key="8">
    <source>
        <dbReference type="Pfam" id="PF04129"/>
    </source>
</evidence>
<keyword evidence="5" id="KW-0653">Protein transport</keyword>
<dbReference type="GO" id="GO:0042147">
    <property type="term" value="P:retrograde transport, endosome to Golgi"/>
    <property type="evidence" value="ECO:0007669"/>
    <property type="project" value="TreeGrafter"/>
</dbReference>
<keyword evidence="11" id="KW-1185">Reference proteome</keyword>
<keyword evidence="4" id="KW-0813">Transport</keyword>
<feature type="domain" description="Vps52 coiled-coil" evidence="8">
    <location>
        <begin position="72"/>
        <end position="239"/>
    </location>
</feature>
<name>A0A0R3WAS7_TAEAS</name>
<dbReference type="GO" id="GO:0015031">
    <property type="term" value="P:protein transport"/>
    <property type="evidence" value="ECO:0007669"/>
    <property type="project" value="UniProtKB-KW"/>
</dbReference>
<evidence type="ECO:0000256" key="4">
    <source>
        <dbReference type="ARBA" id="ARBA00022448"/>
    </source>
</evidence>
<proteinExistence type="inferred from homology"/>
<evidence type="ECO:0000313" key="11">
    <source>
        <dbReference type="Proteomes" id="UP000282613"/>
    </source>
</evidence>
<dbReference type="OrthoDB" id="19482at2759"/>
<comment type="subcellular location">
    <subcellularLocation>
        <location evidence="1">Golgi apparatus</location>
        <location evidence="1">trans-Golgi network</location>
    </subcellularLocation>
</comment>
<evidence type="ECO:0000256" key="1">
    <source>
        <dbReference type="ARBA" id="ARBA00004601"/>
    </source>
</evidence>
<evidence type="ECO:0000256" key="6">
    <source>
        <dbReference type="ARBA" id="ARBA00023034"/>
    </source>
</evidence>
<feature type="compositionally biased region" description="Low complexity" evidence="7">
    <location>
        <begin position="312"/>
        <end position="323"/>
    </location>
</feature>
<feature type="domain" description="Vps52 C-terminal" evidence="9">
    <location>
        <begin position="256"/>
        <end position="553"/>
    </location>
</feature>
<dbReference type="WBParaSite" id="TASK_0000767901-mRNA-1">
    <property type="protein sequence ID" value="TASK_0000767901-mRNA-1"/>
    <property type="gene ID" value="TASK_0000767901"/>
</dbReference>
<sequence>MADIMLPLSCEVPNEGPRHSEGGEIDDVGTLGEEVSDTVLQSDVDLRIHSKRVEEQLESLESSAIDAYVRMGPNVVELHKKISTCCKTLERMETILADFHRDLGNISSDIQDLQIRSMNMHQRLQNRQAVRGELSQFLSDMVVPDALIQHILLTPVTEQEFIENLHELDHKLNMIAGQGLSEYPACQDIGSLLKKLKFKAVTRIREFLLEKIKVLRKPMANYQVPQTQLLRFRYFYEFLLIHEKELARDVRGNYLSTMEKVYFAYFKTYASKLLKLQADSTPEKDDLVGKKSDELNNWNQSSGPSSVANVLQSSSATANQSTSRPGQFGLGDRAERLLTKEALQAAILLPHAAAKNESKYLVEEVYRSINYALLDTACREYVFLGDFFLHSFGSPVSNSGTSPTSEQSAASLFDKVFGRTLNTLETSVMPMLIQVGQYDLLGVLLCIQLTHSMISLMKERGVPILDRYWFSQLDAMWSRAVDRMEAHIASLRTLDTTQFAQLAALHLRAQRGGSINEAAAVANLSPRAYSLIRPHPVARRYAELAASLHTIGSALSVSGEIPLPCCETLSLELTLLINKAYSNLTPVDSIYVKLEATLSLPADASKEGSEPVGQVEGHNLDPRVVLALSRMHAEFEAACYRLAKALPRNRLRLVFLINNFDLIVSVLSEKGAGNSPEVNRCREAIGMHTTAYIDQALLPYFGSMINFIQFVEKRGPSEAVDQNEEGRVTRIVKGFNIDWKNSIEKINGEIMLEFANFTLGTQIFHALLSQLVQVYHRFQKAMTLPPYKSMPVRNQLVSIHQIMNEIKGFKSNF</sequence>
<dbReference type="InterPro" id="IPR048319">
    <property type="entry name" value="Vps52_CC"/>
</dbReference>
<keyword evidence="6" id="KW-0333">Golgi apparatus</keyword>
<dbReference type="AlphaFoldDB" id="A0A0R3WAS7"/>
<organism evidence="12">
    <name type="scientific">Taenia asiatica</name>
    <name type="common">Asian tapeworm</name>
    <dbReference type="NCBI Taxonomy" id="60517"/>
    <lineage>
        <taxon>Eukaryota</taxon>
        <taxon>Metazoa</taxon>
        <taxon>Spiralia</taxon>
        <taxon>Lophotrochozoa</taxon>
        <taxon>Platyhelminthes</taxon>
        <taxon>Cestoda</taxon>
        <taxon>Eucestoda</taxon>
        <taxon>Cyclophyllidea</taxon>
        <taxon>Taeniidae</taxon>
        <taxon>Taenia</taxon>
    </lineage>
</organism>
<dbReference type="PANTHER" id="PTHR14190">
    <property type="entry name" value="SUPPRESSOR OF ACTIN MUTATIONS 2/VACUOLAR PROTEIN SORTING 52"/>
    <property type="match status" value="1"/>
</dbReference>
<dbReference type="PANTHER" id="PTHR14190:SF7">
    <property type="entry name" value="VACUOLAR PROTEIN SORTING-ASSOCIATED PROTEIN 52 HOMOLOG"/>
    <property type="match status" value="1"/>
</dbReference>
<dbReference type="GO" id="GO:0005829">
    <property type="term" value="C:cytosol"/>
    <property type="evidence" value="ECO:0007669"/>
    <property type="project" value="GOC"/>
</dbReference>
<feature type="compositionally biased region" description="Polar residues" evidence="7">
    <location>
        <begin position="295"/>
        <end position="311"/>
    </location>
</feature>